<evidence type="ECO:0000313" key="2">
    <source>
        <dbReference type="Proteomes" id="UP000275321"/>
    </source>
</evidence>
<evidence type="ECO:0000313" key="1">
    <source>
        <dbReference type="EMBL" id="RSB32100.1"/>
    </source>
</evidence>
<protein>
    <recommendedName>
        <fullName evidence="3">DUF1868 domain-containing protein</fullName>
    </recommendedName>
</protein>
<reference evidence="1 2" key="1">
    <citation type="submission" date="2018-10" db="EMBL/GenBank/DDBJ databases">
        <title>Transmission dynamics of multidrug resistant bacteria on intensive care unit surfaces.</title>
        <authorList>
            <person name="D'Souza A.W."/>
            <person name="Potter R.F."/>
            <person name="Wallace M."/>
            <person name="Shupe A."/>
            <person name="Patel S."/>
            <person name="Sun S."/>
            <person name="Gul D."/>
            <person name="Kwon J.H."/>
            <person name="Andleeb S."/>
            <person name="Burnham C.-A.D."/>
            <person name="Dantas G."/>
        </authorList>
    </citation>
    <scope>NUCLEOTIDE SEQUENCE [LARGE SCALE GENOMIC DNA]</scope>
    <source>
        <strain evidence="1 2">EC_073</strain>
    </source>
</reference>
<gene>
    <name evidence="1" type="ORF">EGK68_06515</name>
</gene>
<dbReference type="RefSeq" id="WP_125364843.1">
    <property type="nucleotide sequence ID" value="NZ_JAKMIE010000006.1"/>
</dbReference>
<comment type="caution">
    <text evidence="1">The sequence shown here is derived from an EMBL/GenBank/DDBJ whole genome shotgun (WGS) entry which is preliminary data.</text>
</comment>
<evidence type="ECO:0008006" key="3">
    <source>
        <dbReference type="Google" id="ProtNLM"/>
    </source>
</evidence>
<organism evidence="1 2">
    <name type="scientific">Enterobacter cloacae</name>
    <dbReference type="NCBI Taxonomy" id="550"/>
    <lineage>
        <taxon>Bacteria</taxon>
        <taxon>Pseudomonadati</taxon>
        <taxon>Pseudomonadota</taxon>
        <taxon>Gammaproteobacteria</taxon>
        <taxon>Enterobacterales</taxon>
        <taxon>Enterobacteriaceae</taxon>
        <taxon>Enterobacter</taxon>
        <taxon>Enterobacter cloacae complex</taxon>
    </lineage>
</organism>
<name>A0A3R8ZFP0_ENTCL</name>
<dbReference type="Proteomes" id="UP000275321">
    <property type="component" value="Unassembled WGS sequence"/>
</dbReference>
<proteinExistence type="predicted"/>
<accession>A0A3R8ZFP0</accession>
<dbReference type="EMBL" id="RHWT01000006">
    <property type="protein sequence ID" value="RSB32100.1"/>
    <property type="molecule type" value="Genomic_DNA"/>
</dbReference>
<dbReference type="AlphaFoldDB" id="A0A3R8ZFP0"/>
<sequence length="231" mass="26155">MENPDLERLYPETNAKTLAMWKTQDGIGSRRAPCYASGRFALATGFQPEIAESVDVLFRELQSLTCQDPLADLQPRPGFHFTFVPLTLPLYEKNARLPVKTHQLLDAWSPFAGQVITIRALRLVALPGQLLLAGLPDSPAPAQRKAFCETLLTTPWQDELWLRHDKTPLPAPFWHTTLLRYQADYMPEPLRAFFRARQSLRFGDVCGSLDLRLVNYNWTYSTPVTPGMIAS</sequence>